<gene>
    <name evidence="4" type="ORF">EV677_0255</name>
</gene>
<dbReference type="EMBL" id="SNWF01000004">
    <property type="protein sequence ID" value="TDN93725.1"/>
    <property type="molecule type" value="Genomic_DNA"/>
</dbReference>
<evidence type="ECO:0000259" key="3">
    <source>
        <dbReference type="Pfam" id="PF05170"/>
    </source>
</evidence>
<organism evidence="4 5">
    <name type="scientific">Herminiimonas fonticola</name>
    <dbReference type="NCBI Taxonomy" id="303380"/>
    <lineage>
        <taxon>Bacteria</taxon>
        <taxon>Pseudomonadati</taxon>
        <taxon>Pseudomonadota</taxon>
        <taxon>Betaproteobacteria</taxon>
        <taxon>Burkholderiales</taxon>
        <taxon>Oxalobacteraceae</taxon>
        <taxon>Herminiimonas</taxon>
    </lineage>
</organism>
<dbReference type="RefSeq" id="WP_112990433.1">
    <property type="nucleotide sequence ID" value="NZ_PTLZ01000001.1"/>
</dbReference>
<evidence type="ECO:0000313" key="5">
    <source>
        <dbReference type="Proteomes" id="UP000294737"/>
    </source>
</evidence>
<sequence length="677" mass="73424">MPRTKKIMLWSTVGLLSIPLVFVLFLLVFDWNAARPWINQRVSEATGRNFAINGDLTLNWQRGQPATDTWRDWIPAPRLSAHDVTLGNPADSKTDSNMVEVGHITFSVNPLPLLTQTIVIPTLQLDDPIVSLERKRDGQNNWTFKKTEPSPWTVDLQRLLFYKGEITLKDEIKHIDAKANIDSLEPTTQNDYVVGWKLSGTFNGAKISGDGKAGALLALKNVDKPFPLSANLNVGKTSIRVNGTVTKPQELAAINMQLHLSGASMADLYPITGITLPKTPEFSTEGQLTGIMNVQGGKWTYDKFKGKVGESDIGGTLTYESKEPRPLLSGTVVSNLLRLSDLGPIIGADSNESKKERGVAPNQPSNKVLPVEKFTTERWGSIDADVKITGRKIVRDESLPIENLDTHLKLQDKVVTLMPLNFGVAGGNMIANIKMDGRNDLIKAEIKLSARHLKLKQLFPTFEAMQASFGEVNGDTSLSATGNSIASMLASSNGEIKALINEGTISKLLLEQIGLNVGNVVLSQLFGDKQVKLNCMASDLSVTNGLIQTRTLILDTDDAVLYITGNIDLAQEKLDLTINPKTKGLRIISLRAPLYVKGDFKTPKVSVDKGVVALKSGGVIVLGALAPVTALLPLINVGSQNEGDNKCAVLLKEARDKPVAPPPGKTYKGKPAKKQSG</sequence>
<dbReference type="PANTHER" id="PTHR30441:SF9">
    <property type="entry name" value="ASMA FAMILY PROTEIN YHJG"/>
    <property type="match status" value="1"/>
</dbReference>
<evidence type="ECO:0000256" key="1">
    <source>
        <dbReference type="SAM" id="MobiDB-lite"/>
    </source>
</evidence>
<evidence type="ECO:0000313" key="4">
    <source>
        <dbReference type="EMBL" id="TDN93725.1"/>
    </source>
</evidence>
<reference evidence="4 5" key="1">
    <citation type="submission" date="2019-03" db="EMBL/GenBank/DDBJ databases">
        <title>Genomic Encyclopedia of Type Strains, Phase IV (KMG-IV): sequencing the most valuable type-strain genomes for metagenomic binning, comparative biology and taxonomic classification.</title>
        <authorList>
            <person name="Goeker M."/>
        </authorList>
    </citation>
    <scope>NUCLEOTIDE SEQUENCE [LARGE SCALE GENOMIC DNA]</scope>
    <source>
        <strain evidence="4 5">DSM 18555</strain>
    </source>
</reference>
<dbReference type="GO" id="GO:0090313">
    <property type="term" value="P:regulation of protein targeting to membrane"/>
    <property type="evidence" value="ECO:0007669"/>
    <property type="project" value="TreeGrafter"/>
</dbReference>
<dbReference type="InterPro" id="IPR007844">
    <property type="entry name" value="AsmA"/>
</dbReference>
<name>A0A4R6GHX9_9BURK</name>
<dbReference type="Pfam" id="PF05170">
    <property type="entry name" value="AsmA"/>
    <property type="match status" value="1"/>
</dbReference>
<keyword evidence="5" id="KW-1185">Reference proteome</keyword>
<dbReference type="InterPro" id="IPR052894">
    <property type="entry name" value="AsmA-related"/>
</dbReference>
<dbReference type="Proteomes" id="UP000294737">
    <property type="component" value="Unassembled WGS sequence"/>
</dbReference>
<feature type="region of interest" description="Disordered" evidence="1">
    <location>
        <begin position="653"/>
        <end position="677"/>
    </location>
</feature>
<keyword evidence="2" id="KW-0812">Transmembrane</keyword>
<dbReference type="PANTHER" id="PTHR30441">
    <property type="entry name" value="DUF748 DOMAIN-CONTAINING PROTEIN"/>
    <property type="match status" value="1"/>
</dbReference>
<keyword evidence="2" id="KW-1133">Transmembrane helix</keyword>
<dbReference type="AlphaFoldDB" id="A0A4R6GHX9"/>
<accession>A0A4R6GHX9</accession>
<feature type="domain" description="AsmA" evidence="3">
    <location>
        <begin position="1"/>
        <end position="550"/>
    </location>
</feature>
<keyword evidence="2" id="KW-0472">Membrane</keyword>
<protein>
    <recommendedName>
        <fullName evidence="3">AsmA domain-containing protein</fullName>
    </recommendedName>
</protein>
<feature type="compositionally biased region" description="Basic residues" evidence="1">
    <location>
        <begin position="667"/>
        <end position="677"/>
    </location>
</feature>
<evidence type="ECO:0000256" key="2">
    <source>
        <dbReference type="SAM" id="Phobius"/>
    </source>
</evidence>
<proteinExistence type="predicted"/>
<comment type="caution">
    <text evidence="4">The sequence shown here is derived from an EMBL/GenBank/DDBJ whole genome shotgun (WGS) entry which is preliminary data.</text>
</comment>
<feature type="transmembrane region" description="Helical" evidence="2">
    <location>
        <begin position="7"/>
        <end position="29"/>
    </location>
</feature>
<dbReference type="GO" id="GO:0005886">
    <property type="term" value="C:plasma membrane"/>
    <property type="evidence" value="ECO:0007669"/>
    <property type="project" value="TreeGrafter"/>
</dbReference>
<dbReference type="OrthoDB" id="5749006at2"/>